<dbReference type="RefSeq" id="WP_133680905.1">
    <property type="nucleotide sequence ID" value="NZ_SNZP01000007.1"/>
</dbReference>
<keyword evidence="2" id="KW-1185">Reference proteome</keyword>
<dbReference type="PIRSF" id="PIRSF028304">
    <property type="entry name" value="UCP028304"/>
    <property type="match status" value="1"/>
</dbReference>
<dbReference type="NCBIfam" id="TIGR03359">
    <property type="entry name" value="VI_chp_6"/>
    <property type="match status" value="1"/>
</dbReference>
<name>A0A4R7B7L8_9NEIS</name>
<dbReference type="Pfam" id="PF05947">
    <property type="entry name" value="T6SS_TssF"/>
    <property type="match status" value="1"/>
</dbReference>
<gene>
    <name evidence="1" type="ORF">DFP86_107199</name>
</gene>
<protein>
    <submittedName>
        <fullName evidence="1">Type VI secretion system protein ImpG</fullName>
    </submittedName>
</protein>
<sequence length="619" mass="69472">MLDALLPYYERELSHLRELSGEFARRYPKIAGRLQLEGEQCEDPHTERLIESFAFLAARVHKKLDDEYPEIAASFLDVLYPHYQQPVPSATIVQFECDAERPEIAKRYRVDRGQMANAQPLQGVTCKFRSCYPVDLYPLTLTAARIELTSASAHLHRMAPDAAAVLTLECRTQGGLPVNGIDLQSLRFFLDGEAAPMHLLYELLLSKVLRLQVSDGRDDPARSAVLPASAIQAVGFGRDESMLEYDERSFQGYQLLTEYFCFPDKFLFVDFQGLAPAVRALDGDRLQIRCFLSAFPDSERHHRLLTGLQPQHFKLGCTPMINLFAQPGEPIRVTHQKAGYPVTVDARRPQGYEVVQIRKVTRVEKSGEGELSQEVLPFYALRHGSGEDAPRFYWHAGREASTRGGDRGTDVEIHLVDLAFQPVRPASEVLSVALLCSNRDLPEQLPFGGGQSSTRADFTLPGHSVVKRVRMLRKPSSSQRCPSKRGLQWRLISHLSLNYMSIVDAGHQALQEMLALYNLSESAANQRQIQGIRAVRSQPSVTRVSGRDFSGFVRGTEIHLTLDEDHYVGGSPYLFAALLERFFALYCTPNSFTRLHVHAGPDQEEIAQWPARAGQALVI</sequence>
<dbReference type="EMBL" id="SNZP01000007">
    <property type="protein sequence ID" value="TDR79832.1"/>
    <property type="molecule type" value="Genomic_DNA"/>
</dbReference>
<dbReference type="AlphaFoldDB" id="A0A4R7B7L8"/>
<evidence type="ECO:0000313" key="2">
    <source>
        <dbReference type="Proteomes" id="UP000295611"/>
    </source>
</evidence>
<organism evidence="1 2">
    <name type="scientific">Paludibacterium purpuratum</name>
    <dbReference type="NCBI Taxonomy" id="1144873"/>
    <lineage>
        <taxon>Bacteria</taxon>
        <taxon>Pseudomonadati</taxon>
        <taxon>Pseudomonadota</taxon>
        <taxon>Betaproteobacteria</taxon>
        <taxon>Neisseriales</taxon>
        <taxon>Chromobacteriaceae</taxon>
        <taxon>Paludibacterium</taxon>
    </lineage>
</organism>
<reference evidence="1 2" key="1">
    <citation type="submission" date="2019-03" db="EMBL/GenBank/DDBJ databases">
        <title>Genomic Encyclopedia of Type Strains, Phase III (KMG-III): the genomes of soil and plant-associated and newly described type strains.</title>
        <authorList>
            <person name="Whitman W."/>
        </authorList>
    </citation>
    <scope>NUCLEOTIDE SEQUENCE [LARGE SCALE GENOMIC DNA]</scope>
    <source>
        <strain evidence="1 2">CECT 8976</strain>
    </source>
</reference>
<dbReference type="PANTHER" id="PTHR35370:SF1">
    <property type="entry name" value="TYPE VI SECRETION SYSTEM COMPONENT TSSF1"/>
    <property type="match status" value="1"/>
</dbReference>
<accession>A0A4R7B7L8</accession>
<dbReference type="Proteomes" id="UP000295611">
    <property type="component" value="Unassembled WGS sequence"/>
</dbReference>
<comment type="caution">
    <text evidence="1">The sequence shown here is derived from an EMBL/GenBank/DDBJ whole genome shotgun (WGS) entry which is preliminary data.</text>
</comment>
<proteinExistence type="predicted"/>
<dbReference type="InterPro" id="IPR010272">
    <property type="entry name" value="T6SS_TssF"/>
</dbReference>
<evidence type="ECO:0000313" key="1">
    <source>
        <dbReference type="EMBL" id="TDR79832.1"/>
    </source>
</evidence>
<dbReference type="OrthoDB" id="9763676at2"/>
<dbReference type="PANTHER" id="PTHR35370">
    <property type="entry name" value="CYTOPLASMIC PROTEIN-RELATED-RELATED"/>
    <property type="match status" value="1"/>
</dbReference>